<feature type="domain" description="Peptidase S54 rhomboid" evidence="9">
    <location>
        <begin position="173"/>
        <end position="314"/>
    </location>
</feature>
<dbReference type="GO" id="GO:0006465">
    <property type="term" value="P:signal peptide processing"/>
    <property type="evidence" value="ECO:0007669"/>
    <property type="project" value="TreeGrafter"/>
</dbReference>
<evidence type="ECO:0000256" key="4">
    <source>
        <dbReference type="ARBA" id="ARBA00013039"/>
    </source>
</evidence>
<dbReference type="PANTHER" id="PTHR43731:SF14">
    <property type="entry name" value="PRESENILIN-ASSOCIATED RHOMBOID-LIKE PROTEIN, MITOCHONDRIAL"/>
    <property type="match status" value="1"/>
</dbReference>
<gene>
    <name evidence="10" type="ORF">APZ42_020454</name>
</gene>
<name>A0A0P5Z6W3_9CRUS</name>
<dbReference type="OrthoDB" id="10260614at2759"/>
<dbReference type="SUPFAM" id="SSF144091">
    <property type="entry name" value="Rhomboid-like"/>
    <property type="match status" value="1"/>
</dbReference>
<dbReference type="AlphaFoldDB" id="A0A0P5Z6W3"/>
<dbReference type="GO" id="GO:0004252">
    <property type="term" value="F:serine-type endopeptidase activity"/>
    <property type="evidence" value="ECO:0007669"/>
    <property type="project" value="InterPro"/>
</dbReference>
<evidence type="ECO:0000313" key="10">
    <source>
        <dbReference type="EMBL" id="KZS14275.1"/>
    </source>
</evidence>
<evidence type="ECO:0000256" key="6">
    <source>
        <dbReference type="ARBA" id="ARBA00022801"/>
    </source>
</evidence>
<dbReference type="GO" id="GO:0016020">
    <property type="term" value="C:membrane"/>
    <property type="evidence" value="ECO:0007669"/>
    <property type="project" value="UniProtKB-SubCell"/>
</dbReference>
<evidence type="ECO:0000313" key="11">
    <source>
        <dbReference type="Proteomes" id="UP000076858"/>
    </source>
</evidence>
<keyword evidence="7" id="KW-1133">Transmembrane helix</keyword>
<proteinExistence type="inferred from homology"/>
<dbReference type="Proteomes" id="UP000076858">
    <property type="component" value="Unassembled WGS sequence"/>
</dbReference>
<comment type="subcellular location">
    <subcellularLocation>
        <location evidence="2">Membrane</location>
        <topology evidence="2">Multi-pass membrane protein</topology>
    </subcellularLocation>
</comment>
<evidence type="ECO:0000256" key="3">
    <source>
        <dbReference type="ARBA" id="ARBA00009045"/>
    </source>
</evidence>
<evidence type="ECO:0000256" key="1">
    <source>
        <dbReference type="ARBA" id="ARBA00000156"/>
    </source>
</evidence>
<dbReference type="Pfam" id="PF01694">
    <property type="entry name" value="Rhomboid"/>
    <property type="match status" value="1"/>
</dbReference>
<keyword evidence="8" id="KW-0472">Membrane</keyword>
<comment type="caution">
    <text evidence="10">The sequence shown here is derived from an EMBL/GenBank/DDBJ whole genome shotgun (WGS) entry which is preliminary data.</text>
</comment>
<keyword evidence="11" id="KW-1185">Reference proteome</keyword>
<dbReference type="EC" id="3.4.21.105" evidence="4"/>
<dbReference type="EMBL" id="LRGB01000996">
    <property type="protein sequence ID" value="KZS14275.1"/>
    <property type="molecule type" value="Genomic_DNA"/>
</dbReference>
<evidence type="ECO:0000256" key="5">
    <source>
        <dbReference type="ARBA" id="ARBA00022692"/>
    </source>
</evidence>
<evidence type="ECO:0000256" key="8">
    <source>
        <dbReference type="ARBA" id="ARBA00023136"/>
    </source>
</evidence>
<evidence type="ECO:0000259" key="9">
    <source>
        <dbReference type="Pfam" id="PF01694"/>
    </source>
</evidence>
<dbReference type="InterPro" id="IPR035952">
    <property type="entry name" value="Rhomboid-like_sf"/>
</dbReference>
<protein>
    <recommendedName>
        <fullName evidence="4">rhomboid protease</fullName>
        <ecNumber evidence="4">3.4.21.105</ecNumber>
    </recommendedName>
</protein>
<keyword evidence="6" id="KW-0378">Hydrolase</keyword>
<dbReference type="InterPro" id="IPR022764">
    <property type="entry name" value="Peptidase_S54_rhomboid_dom"/>
</dbReference>
<keyword evidence="5" id="KW-0812">Transmembrane</keyword>
<dbReference type="PANTHER" id="PTHR43731">
    <property type="entry name" value="RHOMBOID PROTEASE"/>
    <property type="match status" value="1"/>
</dbReference>
<dbReference type="Gene3D" id="1.20.1540.10">
    <property type="entry name" value="Rhomboid-like"/>
    <property type="match status" value="1"/>
</dbReference>
<reference evidence="10 11" key="1">
    <citation type="submission" date="2016-03" db="EMBL/GenBank/DDBJ databases">
        <title>EvidentialGene: Evidence-directed Construction of Genes on Genomes.</title>
        <authorList>
            <person name="Gilbert D.G."/>
            <person name="Choi J.-H."/>
            <person name="Mockaitis K."/>
            <person name="Colbourne J."/>
            <person name="Pfrender M."/>
        </authorList>
    </citation>
    <scope>NUCLEOTIDE SEQUENCE [LARGE SCALE GENOMIC DNA]</scope>
    <source>
        <strain evidence="10 11">Xinb3</strain>
        <tissue evidence="10">Complete organism</tissue>
    </source>
</reference>
<sequence length="342" mass="38862">MQSLQRFQILVSNRPIFPAKSSNLRQIFFTGGKWTGRGGSSRLQPSRRVELTPAEPNILPEGNGHLIGPIFFTAGFTGSCLSLAAIWEYENMRKKALQFRQKATGWIQRQQNLKHGELRNHMNHWWNKQTEEQKLFYGILLANATVLLAWRLPSLKNFMTLYFCSNPFARAVCWPMVFSTFSHYSFLHFGANMYVLQSFMNATAHSMGKEQFLGFYLSAGVVSSLFSHIFKTALRMPGLSLGASGAVMGVLAYFCSQHPNALLQVAFVPGFTFTADSGLKALLSFDAIGLVMRWKLFDHAAHLGGALFGLFWSYWGQKEIWGRRVHFLQVWHEFRTGTRPDK</sequence>
<dbReference type="FunFam" id="1.20.1540.10:FF:000012">
    <property type="entry name" value="Rhomboid family protein"/>
    <property type="match status" value="1"/>
</dbReference>
<comment type="similarity">
    <text evidence="3">Belongs to the peptidase S54 family.</text>
</comment>
<dbReference type="InterPro" id="IPR050925">
    <property type="entry name" value="Rhomboid_protease_S54"/>
</dbReference>
<comment type="catalytic activity">
    <reaction evidence="1">
        <text>Cleaves type-1 transmembrane domains using a catalytic dyad composed of serine and histidine that are contributed by different transmembrane domains.</text>
        <dbReference type="EC" id="3.4.21.105"/>
    </reaction>
</comment>
<evidence type="ECO:0000256" key="2">
    <source>
        <dbReference type="ARBA" id="ARBA00004141"/>
    </source>
</evidence>
<organism evidence="10 11">
    <name type="scientific">Daphnia magna</name>
    <dbReference type="NCBI Taxonomy" id="35525"/>
    <lineage>
        <taxon>Eukaryota</taxon>
        <taxon>Metazoa</taxon>
        <taxon>Ecdysozoa</taxon>
        <taxon>Arthropoda</taxon>
        <taxon>Crustacea</taxon>
        <taxon>Branchiopoda</taxon>
        <taxon>Diplostraca</taxon>
        <taxon>Cladocera</taxon>
        <taxon>Anomopoda</taxon>
        <taxon>Daphniidae</taxon>
        <taxon>Daphnia</taxon>
    </lineage>
</organism>
<accession>A0A0P5Z6W3</accession>
<evidence type="ECO:0000256" key="7">
    <source>
        <dbReference type="ARBA" id="ARBA00022989"/>
    </source>
</evidence>
<dbReference type="STRING" id="35525.A0A0P5Z6W3"/>